<protein>
    <submittedName>
        <fullName evidence="3">MyoD family inhibitor isoform X1</fullName>
    </submittedName>
</protein>
<evidence type="ECO:0000313" key="2">
    <source>
        <dbReference type="Proteomes" id="UP000886700"/>
    </source>
</evidence>
<dbReference type="RefSeq" id="XP_040585339.1">
    <property type="nucleotide sequence ID" value="XM_040729405.1"/>
</dbReference>
<proteinExistence type="predicted"/>
<name>A0ABM2W3Y8_MESAU</name>
<organism evidence="2 3">
    <name type="scientific">Mesocricetus auratus</name>
    <name type="common">Golden hamster</name>
    <dbReference type="NCBI Taxonomy" id="10036"/>
    <lineage>
        <taxon>Eukaryota</taxon>
        <taxon>Metazoa</taxon>
        <taxon>Chordata</taxon>
        <taxon>Craniata</taxon>
        <taxon>Vertebrata</taxon>
        <taxon>Euteleostomi</taxon>
        <taxon>Mammalia</taxon>
        <taxon>Eutheria</taxon>
        <taxon>Euarchontoglires</taxon>
        <taxon>Glires</taxon>
        <taxon>Rodentia</taxon>
        <taxon>Myomorpha</taxon>
        <taxon>Muroidea</taxon>
        <taxon>Cricetidae</taxon>
        <taxon>Cricetinae</taxon>
        <taxon>Mesocricetus</taxon>
    </lineage>
</organism>
<dbReference type="Proteomes" id="UP000886700">
    <property type="component" value="Unplaced"/>
</dbReference>
<reference evidence="3" key="1">
    <citation type="submission" date="2025-08" db="UniProtKB">
        <authorList>
            <consortium name="RefSeq"/>
        </authorList>
    </citation>
    <scope>IDENTIFICATION</scope>
    <source>
        <tissue evidence="3">Liver</tissue>
    </source>
</reference>
<feature type="region of interest" description="Disordered" evidence="1">
    <location>
        <begin position="1"/>
        <end position="134"/>
    </location>
</feature>
<evidence type="ECO:0000313" key="3">
    <source>
        <dbReference type="RefSeq" id="XP_040585339.1"/>
    </source>
</evidence>
<dbReference type="GeneID" id="101832104"/>
<feature type="compositionally biased region" description="Basic and acidic residues" evidence="1">
    <location>
        <begin position="109"/>
        <end position="130"/>
    </location>
</feature>
<gene>
    <name evidence="3" type="primary">Mdfi</name>
</gene>
<keyword evidence="2" id="KW-1185">Reference proteome</keyword>
<sequence length="332" mass="35857">MQQPPSPPSRGRVAVTQPVPGRRSAPKLSPGQQPDFGELWRAEPSPPRRASRRLGRDPLPSRLLPGAVTPAHRRDVAEGAESSAGAVGATRDPAPTAPRRPTRAVPGRCPRDSHSPRGREPRSTVHKDNAGGRTWSPRTWKLARLEVNPFYLEEVLLFLPGQEPSPNLEDNRQRESTGSLLLVPDHVPPPWAGGSIRIHSSCKGIIGRGLPGGGGTLHAPRQWSQDSPGAEQHWSGCSHRSCDVPASGEPLRLHPTTAKWLQPQPPLRAGQCRACGEWCSRRPQGPPEVADTPISGQPGRKEEQRQHPVGFAGPPPGPGRLLRPLHTVVSVL</sequence>
<feature type="region of interest" description="Disordered" evidence="1">
    <location>
        <begin position="280"/>
        <end position="326"/>
    </location>
</feature>
<feature type="region of interest" description="Disordered" evidence="1">
    <location>
        <begin position="213"/>
        <end position="241"/>
    </location>
</feature>
<accession>A0ABM2W3Y8</accession>
<evidence type="ECO:0000256" key="1">
    <source>
        <dbReference type="SAM" id="MobiDB-lite"/>
    </source>
</evidence>
<feature type="compositionally biased region" description="Low complexity" evidence="1">
    <location>
        <begin position="79"/>
        <end position="99"/>
    </location>
</feature>